<feature type="transmembrane region" description="Helical" evidence="1">
    <location>
        <begin position="50"/>
        <end position="71"/>
    </location>
</feature>
<proteinExistence type="predicted"/>
<evidence type="ECO:0000313" key="2">
    <source>
        <dbReference type="EMBL" id="CAA6812971.1"/>
    </source>
</evidence>
<evidence type="ECO:0000256" key="1">
    <source>
        <dbReference type="SAM" id="Phobius"/>
    </source>
</evidence>
<organism evidence="2">
    <name type="scientific">uncultured Campylobacterales bacterium</name>
    <dbReference type="NCBI Taxonomy" id="352960"/>
    <lineage>
        <taxon>Bacteria</taxon>
        <taxon>Pseudomonadati</taxon>
        <taxon>Campylobacterota</taxon>
        <taxon>Epsilonproteobacteria</taxon>
        <taxon>Campylobacterales</taxon>
        <taxon>environmental samples</taxon>
    </lineage>
</organism>
<feature type="transmembrane region" description="Helical" evidence="1">
    <location>
        <begin position="120"/>
        <end position="142"/>
    </location>
</feature>
<gene>
    <name evidence="2" type="ORF">HELGO_WM21844</name>
</gene>
<sequence>MFIFKDLLETVKEFDSQQIILCILLFTSIIAPGFMLIYLYEYHLFMESGILKLLLFSICLSAPIFLFNMFITIIGYKSRNKTLDKDKPFDLLFDTAIITSLIFFILILIYGYLLNKPFQIFLLYLITIELFCLGLELFILMYEKIISWFKKRKK</sequence>
<feature type="transmembrane region" description="Helical" evidence="1">
    <location>
        <begin position="20"/>
        <end position="38"/>
    </location>
</feature>
<keyword evidence="1" id="KW-1133">Transmembrane helix</keyword>
<feature type="transmembrane region" description="Helical" evidence="1">
    <location>
        <begin position="91"/>
        <end position="114"/>
    </location>
</feature>
<reference evidence="2" key="1">
    <citation type="submission" date="2020-01" db="EMBL/GenBank/DDBJ databases">
        <authorList>
            <person name="Meier V. D."/>
            <person name="Meier V D."/>
        </authorList>
    </citation>
    <scope>NUCLEOTIDE SEQUENCE</scope>
    <source>
        <strain evidence="2">HLG_WM_MAG_12</strain>
    </source>
</reference>
<dbReference type="EMBL" id="CACVAW010000052">
    <property type="protein sequence ID" value="CAA6812971.1"/>
    <property type="molecule type" value="Genomic_DNA"/>
</dbReference>
<dbReference type="AlphaFoldDB" id="A0A6S6TCB4"/>
<protein>
    <submittedName>
        <fullName evidence="2">Uncharacterized protein</fullName>
    </submittedName>
</protein>
<accession>A0A6S6TCB4</accession>
<name>A0A6S6TCB4_9BACT</name>
<keyword evidence="1" id="KW-0812">Transmembrane</keyword>
<keyword evidence="1" id="KW-0472">Membrane</keyword>